<dbReference type="InterPro" id="IPR023796">
    <property type="entry name" value="Serpin_dom"/>
</dbReference>
<sequence length="398" mass="43663">MDLRESIAHQTSFSLRLSRHVSSAASGDRNLALSPLSLHAILSLLAAGSAGPTLAQILSAVGSPSAAGLRSLSSWSVGSVLADGSSAGGPRIAFANGLWVDSSVSLKKGFEEIVTSEYKAEAKAVDFQSQADEARKEINYWVDNAMNGLVKELLPPESLDSSTVLVLCNALYFKGAWERKFDASMTEHWKFYQLNGSSVRVPFMYSREKQFISCYNGFSVLKLPYEKGADRRQFSMYIILPDERDGLWNLSEILSSEPGFLDRYRPWEKVPVREFKIPRFKISFELEASEVLKGMGMVLPFSMEEADLSEMVDCSKVFREGYNLYVSKIFHKSVIEVTEEGTEAAAATAAVMCVFASAVSSSPPVNFVADHPFIFVIAEDLTGVVLFTGHVLNPSPTG</sequence>
<dbReference type="SMART" id="SM00093">
    <property type="entry name" value="SERPIN"/>
    <property type="match status" value="1"/>
</dbReference>
<accession>A0AAX6IEZ9</accession>
<dbReference type="InterPro" id="IPR042185">
    <property type="entry name" value="Serpin_sf_2"/>
</dbReference>
<proteinExistence type="inferred from homology"/>
<dbReference type="Pfam" id="PF00079">
    <property type="entry name" value="Serpin"/>
    <property type="match status" value="1"/>
</dbReference>
<protein>
    <submittedName>
        <fullName evidence="4">Serpin-ZXA-like</fullName>
    </submittedName>
</protein>
<evidence type="ECO:0000313" key="5">
    <source>
        <dbReference type="Proteomes" id="UP001140949"/>
    </source>
</evidence>
<dbReference type="AlphaFoldDB" id="A0AAX6IEZ9"/>
<dbReference type="Gene3D" id="3.30.497.10">
    <property type="entry name" value="Antithrombin, subunit I, domain 2"/>
    <property type="match status" value="1"/>
</dbReference>
<reference evidence="4" key="1">
    <citation type="journal article" date="2023" name="GigaByte">
        <title>Genome assembly of the bearded iris, Iris pallida Lam.</title>
        <authorList>
            <person name="Bruccoleri R.E."/>
            <person name="Oakeley E.J."/>
            <person name="Faust A.M.E."/>
            <person name="Altorfer M."/>
            <person name="Dessus-Babus S."/>
            <person name="Burckhardt D."/>
            <person name="Oertli M."/>
            <person name="Naumann U."/>
            <person name="Petersen F."/>
            <person name="Wong J."/>
        </authorList>
    </citation>
    <scope>NUCLEOTIDE SEQUENCE</scope>
    <source>
        <strain evidence="4">GSM-AAB239-AS_SAM_17_03QT</strain>
    </source>
</reference>
<dbReference type="InterPro" id="IPR000215">
    <property type="entry name" value="Serpin_fam"/>
</dbReference>
<keyword evidence="5" id="KW-1185">Reference proteome</keyword>
<dbReference type="GO" id="GO:0005615">
    <property type="term" value="C:extracellular space"/>
    <property type="evidence" value="ECO:0007669"/>
    <property type="project" value="InterPro"/>
</dbReference>
<dbReference type="PROSITE" id="PS00284">
    <property type="entry name" value="SERPIN"/>
    <property type="match status" value="1"/>
</dbReference>
<comment type="caution">
    <text evidence="4">The sequence shown here is derived from an EMBL/GenBank/DDBJ whole genome shotgun (WGS) entry which is preliminary data.</text>
</comment>
<dbReference type="CDD" id="cd02043">
    <property type="entry name" value="serpinP_plants"/>
    <property type="match status" value="1"/>
</dbReference>
<evidence type="ECO:0000313" key="4">
    <source>
        <dbReference type="EMBL" id="KAJ6851910.1"/>
    </source>
</evidence>
<dbReference type="EMBL" id="JANAVB010001999">
    <property type="protein sequence ID" value="KAJ6851910.1"/>
    <property type="molecule type" value="Genomic_DNA"/>
</dbReference>
<dbReference type="InterPro" id="IPR036186">
    <property type="entry name" value="Serpin_sf"/>
</dbReference>
<dbReference type="Proteomes" id="UP001140949">
    <property type="component" value="Unassembled WGS sequence"/>
</dbReference>
<dbReference type="InterPro" id="IPR023795">
    <property type="entry name" value="Serpin_CS"/>
</dbReference>
<evidence type="ECO:0000259" key="3">
    <source>
        <dbReference type="SMART" id="SM00093"/>
    </source>
</evidence>
<reference evidence="4" key="2">
    <citation type="submission" date="2023-04" db="EMBL/GenBank/DDBJ databases">
        <authorList>
            <person name="Bruccoleri R.E."/>
            <person name="Oakeley E.J."/>
            <person name="Faust A.-M."/>
            <person name="Dessus-Babus S."/>
            <person name="Altorfer M."/>
            <person name="Burckhardt D."/>
            <person name="Oertli M."/>
            <person name="Naumann U."/>
            <person name="Petersen F."/>
            <person name="Wong J."/>
        </authorList>
    </citation>
    <scope>NUCLEOTIDE SEQUENCE</scope>
    <source>
        <strain evidence="4">GSM-AAB239-AS_SAM_17_03QT</strain>
        <tissue evidence="4">Leaf</tissue>
    </source>
</reference>
<name>A0AAX6IEZ9_IRIPA</name>
<dbReference type="Gene3D" id="2.30.39.10">
    <property type="entry name" value="Alpha-1-antitrypsin, domain 1"/>
    <property type="match status" value="1"/>
</dbReference>
<evidence type="ECO:0000256" key="1">
    <source>
        <dbReference type="ARBA" id="ARBA00009500"/>
    </source>
</evidence>
<dbReference type="SUPFAM" id="SSF56574">
    <property type="entry name" value="Serpins"/>
    <property type="match status" value="1"/>
</dbReference>
<dbReference type="GO" id="GO:0004867">
    <property type="term" value="F:serine-type endopeptidase inhibitor activity"/>
    <property type="evidence" value="ECO:0007669"/>
    <property type="project" value="InterPro"/>
</dbReference>
<organism evidence="4 5">
    <name type="scientific">Iris pallida</name>
    <name type="common">Sweet iris</name>
    <dbReference type="NCBI Taxonomy" id="29817"/>
    <lineage>
        <taxon>Eukaryota</taxon>
        <taxon>Viridiplantae</taxon>
        <taxon>Streptophyta</taxon>
        <taxon>Embryophyta</taxon>
        <taxon>Tracheophyta</taxon>
        <taxon>Spermatophyta</taxon>
        <taxon>Magnoliopsida</taxon>
        <taxon>Liliopsida</taxon>
        <taxon>Asparagales</taxon>
        <taxon>Iridaceae</taxon>
        <taxon>Iridoideae</taxon>
        <taxon>Irideae</taxon>
        <taxon>Iris</taxon>
    </lineage>
</organism>
<feature type="domain" description="Serpin" evidence="3">
    <location>
        <begin position="15"/>
        <end position="394"/>
    </location>
</feature>
<comment type="similarity">
    <text evidence="1 2">Belongs to the serpin family.</text>
</comment>
<evidence type="ECO:0000256" key="2">
    <source>
        <dbReference type="RuleBase" id="RU000411"/>
    </source>
</evidence>
<dbReference type="PANTHER" id="PTHR11461:SF211">
    <property type="entry name" value="GH10112P-RELATED"/>
    <property type="match status" value="1"/>
</dbReference>
<gene>
    <name evidence="4" type="ORF">M6B38_257910</name>
</gene>
<dbReference type="PANTHER" id="PTHR11461">
    <property type="entry name" value="SERINE PROTEASE INHIBITOR, SERPIN"/>
    <property type="match status" value="1"/>
</dbReference>
<dbReference type="InterPro" id="IPR042178">
    <property type="entry name" value="Serpin_sf_1"/>
</dbReference>